<accession>A0A2M9BHN8</accession>
<dbReference type="GO" id="GO:0005829">
    <property type="term" value="C:cytosol"/>
    <property type="evidence" value="ECO:0007669"/>
    <property type="project" value="TreeGrafter"/>
</dbReference>
<organism evidence="3 4">
    <name type="scientific">Mumia flava</name>
    <dbReference type="NCBI Taxonomy" id="1348852"/>
    <lineage>
        <taxon>Bacteria</taxon>
        <taxon>Bacillati</taxon>
        <taxon>Actinomycetota</taxon>
        <taxon>Actinomycetes</taxon>
        <taxon>Propionibacteriales</taxon>
        <taxon>Nocardioidaceae</taxon>
        <taxon>Mumia</taxon>
    </lineage>
</organism>
<evidence type="ECO:0000313" key="4">
    <source>
        <dbReference type="Proteomes" id="UP000230842"/>
    </source>
</evidence>
<dbReference type="PANTHER" id="PTHR35176:SF4">
    <property type="entry name" value="PYRIDOXAMINE 5'-PHOSPHATE OXIDASE-RELATED FMN-BINDING"/>
    <property type="match status" value="1"/>
</dbReference>
<evidence type="ECO:0000256" key="1">
    <source>
        <dbReference type="ARBA" id="ARBA00023002"/>
    </source>
</evidence>
<proteinExistence type="predicted"/>
<evidence type="ECO:0000259" key="2">
    <source>
        <dbReference type="Pfam" id="PF01243"/>
    </source>
</evidence>
<dbReference type="InterPro" id="IPR011576">
    <property type="entry name" value="Pyridox_Oxase_N"/>
</dbReference>
<dbReference type="PANTHER" id="PTHR35176">
    <property type="entry name" value="HEME OXYGENASE HI_0854-RELATED"/>
    <property type="match status" value="1"/>
</dbReference>
<dbReference type="EMBL" id="PGEZ01000001">
    <property type="protein sequence ID" value="PJJ57456.1"/>
    <property type="molecule type" value="Genomic_DNA"/>
</dbReference>
<dbReference type="SUPFAM" id="SSF50475">
    <property type="entry name" value="FMN-binding split barrel"/>
    <property type="match status" value="1"/>
</dbReference>
<dbReference type="AlphaFoldDB" id="A0A2M9BHN8"/>
<keyword evidence="1" id="KW-0560">Oxidoreductase</keyword>
<gene>
    <name evidence="3" type="ORF">CLV56_1688</name>
</gene>
<dbReference type="InterPro" id="IPR052019">
    <property type="entry name" value="F420H2_bilvrd_red/Heme_oxyg"/>
</dbReference>
<comment type="caution">
    <text evidence="3">The sequence shown here is derived from an EMBL/GenBank/DDBJ whole genome shotgun (WGS) entry which is preliminary data.</text>
</comment>
<sequence>MSIDAPTAELLFGGDDTTPMSSDEATVKPWSQARTCLESAPKVWLATTRPEGRAHVMPILIVWVGDAPCFATRPVSRKGRNLATDGRCVITVSGEDLDLVVEGLATRVTADDDLTEVAAAFLDKYAWEFAVRDGVVRDGPLLDAPEYAFFRLVPTRAFGYGADGLTATRWRFAQPAAPTRTTA</sequence>
<protein>
    <submittedName>
        <fullName evidence="3">Pyridoxamine 5'-phosphate oxidase</fullName>
    </submittedName>
</protein>
<dbReference type="Gene3D" id="2.30.110.10">
    <property type="entry name" value="Electron Transport, Fmn-binding Protein, Chain A"/>
    <property type="match status" value="1"/>
</dbReference>
<reference evidence="3 4" key="1">
    <citation type="submission" date="2017-11" db="EMBL/GenBank/DDBJ databases">
        <title>Genomic Encyclopedia of Archaeal and Bacterial Type Strains, Phase II (KMG-II): From Individual Species to Whole Genera.</title>
        <authorList>
            <person name="Goeker M."/>
        </authorList>
    </citation>
    <scope>NUCLEOTIDE SEQUENCE [LARGE SCALE GENOMIC DNA]</scope>
    <source>
        <strain evidence="3 4">DSM 27763</strain>
    </source>
</reference>
<dbReference type="OrthoDB" id="157302at2"/>
<dbReference type="GO" id="GO:0070967">
    <property type="term" value="F:coenzyme F420 binding"/>
    <property type="evidence" value="ECO:0007669"/>
    <property type="project" value="TreeGrafter"/>
</dbReference>
<keyword evidence="4" id="KW-1185">Reference proteome</keyword>
<evidence type="ECO:0000313" key="3">
    <source>
        <dbReference type="EMBL" id="PJJ57456.1"/>
    </source>
</evidence>
<dbReference type="GO" id="GO:0016627">
    <property type="term" value="F:oxidoreductase activity, acting on the CH-CH group of donors"/>
    <property type="evidence" value="ECO:0007669"/>
    <property type="project" value="TreeGrafter"/>
</dbReference>
<dbReference type="RefSeq" id="WP_100414679.1">
    <property type="nucleotide sequence ID" value="NZ_PGEZ01000001.1"/>
</dbReference>
<feature type="domain" description="Pyridoxamine 5'-phosphate oxidase N-terminal" evidence="2">
    <location>
        <begin position="32"/>
        <end position="127"/>
    </location>
</feature>
<name>A0A2M9BHN8_9ACTN</name>
<dbReference type="InterPro" id="IPR012349">
    <property type="entry name" value="Split_barrel_FMN-bd"/>
</dbReference>
<dbReference type="Proteomes" id="UP000230842">
    <property type="component" value="Unassembled WGS sequence"/>
</dbReference>
<dbReference type="Pfam" id="PF01243">
    <property type="entry name" value="PNPOx_N"/>
    <property type="match status" value="1"/>
</dbReference>